<name>A0A6C0HTB4_9ZZZZ</name>
<evidence type="ECO:0000256" key="2">
    <source>
        <dbReference type="ARBA" id="ARBA00022528"/>
    </source>
</evidence>
<keyword evidence="3" id="KW-0602">Photosynthesis</keyword>
<dbReference type="InterPro" id="IPR001344">
    <property type="entry name" value="Chloro_AB-bd_pln"/>
</dbReference>
<protein>
    <submittedName>
        <fullName evidence="5">Uncharacterized protein</fullName>
    </submittedName>
</protein>
<comment type="subcellular location">
    <subcellularLocation>
        <location evidence="1">Plastid</location>
    </subcellularLocation>
</comment>
<dbReference type="PANTHER" id="PTHR21649">
    <property type="entry name" value="CHLOROPHYLL A/B BINDING PROTEIN"/>
    <property type="match status" value="1"/>
</dbReference>
<reference evidence="5" key="1">
    <citation type="journal article" date="2020" name="Nature">
        <title>Giant virus diversity and host interactions through global metagenomics.</title>
        <authorList>
            <person name="Schulz F."/>
            <person name="Roux S."/>
            <person name="Paez-Espino D."/>
            <person name="Jungbluth S."/>
            <person name="Walsh D.A."/>
            <person name="Denef V.J."/>
            <person name="McMahon K.D."/>
            <person name="Konstantinidis K.T."/>
            <person name="Eloe-Fadrosh E.A."/>
            <person name="Kyrpides N.C."/>
            <person name="Woyke T."/>
        </authorList>
    </citation>
    <scope>NUCLEOTIDE SEQUENCE</scope>
    <source>
        <strain evidence="5">GVMAG-M-3300023184-167</strain>
    </source>
</reference>
<dbReference type="GO" id="GO:0016020">
    <property type="term" value="C:membrane"/>
    <property type="evidence" value="ECO:0007669"/>
    <property type="project" value="InterPro"/>
</dbReference>
<accession>A0A6C0HTB4</accession>
<dbReference type="Pfam" id="PF00504">
    <property type="entry name" value="Chloroa_b-bind"/>
    <property type="match status" value="1"/>
</dbReference>
<organism evidence="5">
    <name type="scientific">viral metagenome</name>
    <dbReference type="NCBI Taxonomy" id="1070528"/>
    <lineage>
        <taxon>unclassified sequences</taxon>
        <taxon>metagenomes</taxon>
        <taxon>organismal metagenomes</taxon>
    </lineage>
</organism>
<dbReference type="AlphaFoldDB" id="A0A6C0HTB4"/>
<sequence>MYFLGFFLLISNVTGFTFNGATKPLGFFDPLGFSKNKPQTELVRLREAELKHGRWGMISALAIPVTELVTHKQSIHLLDDPATLITLITFVGAFEFSSMVLGWEKPIDQSKYFLMKEDYQGDLGFNMRTNEFMSNAELNNGRLAMIGSIGMIAQELVTNQPLI</sequence>
<dbReference type="GO" id="GO:0009765">
    <property type="term" value="P:photosynthesis, light harvesting"/>
    <property type="evidence" value="ECO:0007669"/>
    <property type="project" value="InterPro"/>
</dbReference>
<evidence type="ECO:0000256" key="3">
    <source>
        <dbReference type="ARBA" id="ARBA00022531"/>
    </source>
</evidence>
<evidence type="ECO:0000313" key="5">
    <source>
        <dbReference type="EMBL" id="QHT83386.1"/>
    </source>
</evidence>
<dbReference type="InterPro" id="IPR022796">
    <property type="entry name" value="Chloroa_b-bind"/>
</dbReference>
<keyword evidence="4" id="KW-0934">Plastid</keyword>
<keyword evidence="2" id="KW-0150">Chloroplast</keyword>
<dbReference type="SUPFAM" id="SSF103511">
    <property type="entry name" value="Chlorophyll a-b binding protein"/>
    <property type="match status" value="1"/>
</dbReference>
<dbReference type="Gene3D" id="1.10.3460.10">
    <property type="entry name" value="Chlorophyll a/b binding protein domain"/>
    <property type="match status" value="1"/>
</dbReference>
<proteinExistence type="predicted"/>
<dbReference type="GO" id="GO:0009536">
    <property type="term" value="C:plastid"/>
    <property type="evidence" value="ECO:0007669"/>
    <property type="project" value="UniProtKB-SubCell"/>
</dbReference>
<evidence type="ECO:0000256" key="1">
    <source>
        <dbReference type="ARBA" id="ARBA00004474"/>
    </source>
</evidence>
<dbReference type="EMBL" id="MN740008">
    <property type="protein sequence ID" value="QHT83386.1"/>
    <property type="molecule type" value="Genomic_DNA"/>
</dbReference>
<evidence type="ECO:0000256" key="4">
    <source>
        <dbReference type="ARBA" id="ARBA00022640"/>
    </source>
</evidence>